<evidence type="ECO:0000256" key="1">
    <source>
        <dbReference type="SAM" id="MobiDB-lite"/>
    </source>
</evidence>
<reference evidence="2" key="1">
    <citation type="thesis" date="2020" institute="ProQuest LLC" country="789 East Eisenhower Parkway, Ann Arbor, MI, USA">
        <title>Comparative Genomics and Chromosome Evolution.</title>
        <authorList>
            <person name="Mudd A.B."/>
        </authorList>
    </citation>
    <scope>NUCLEOTIDE SEQUENCE</scope>
    <source>
        <strain evidence="2">237g6f4</strain>
        <tissue evidence="2">Blood</tissue>
    </source>
</reference>
<evidence type="ECO:0000313" key="2">
    <source>
        <dbReference type="EMBL" id="KAG8539948.1"/>
    </source>
</evidence>
<feature type="compositionally biased region" description="Basic and acidic residues" evidence="1">
    <location>
        <begin position="1"/>
        <end position="10"/>
    </location>
</feature>
<accession>A0AAV6Z136</accession>
<comment type="caution">
    <text evidence="2">The sequence shown here is derived from an EMBL/GenBank/DDBJ whole genome shotgun (WGS) entry which is preliminary data.</text>
</comment>
<keyword evidence="3" id="KW-1185">Reference proteome</keyword>
<dbReference type="Proteomes" id="UP000824782">
    <property type="component" value="Unassembled WGS sequence"/>
</dbReference>
<evidence type="ECO:0000313" key="3">
    <source>
        <dbReference type="Proteomes" id="UP000824782"/>
    </source>
</evidence>
<name>A0AAV6Z136_ENGPU</name>
<protein>
    <submittedName>
        <fullName evidence="2">Uncharacterized protein</fullName>
    </submittedName>
</protein>
<gene>
    <name evidence="2" type="ORF">GDO81_020088</name>
</gene>
<dbReference type="AlphaFoldDB" id="A0AAV6Z136"/>
<feature type="region of interest" description="Disordered" evidence="1">
    <location>
        <begin position="1"/>
        <end position="26"/>
    </location>
</feature>
<dbReference type="EMBL" id="WNYA01012244">
    <property type="protein sequence ID" value="KAG8539948.1"/>
    <property type="molecule type" value="Genomic_DNA"/>
</dbReference>
<proteinExistence type="predicted"/>
<sequence>MRSRSRRDTPLLKGGEISGKVPPGSRGLAETIDLMQTGPSTTPGHILQPQTVDLLKTTCDGLGVLGYLGLLRTVRPNGMIGL</sequence>
<organism evidence="2 3">
    <name type="scientific">Engystomops pustulosus</name>
    <name type="common">Tungara frog</name>
    <name type="synonym">Physalaemus pustulosus</name>
    <dbReference type="NCBI Taxonomy" id="76066"/>
    <lineage>
        <taxon>Eukaryota</taxon>
        <taxon>Metazoa</taxon>
        <taxon>Chordata</taxon>
        <taxon>Craniata</taxon>
        <taxon>Vertebrata</taxon>
        <taxon>Euteleostomi</taxon>
        <taxon>Amphibia</taxon>
        <taxon>Batrachia</taxon>
        <taxon>Anura</taxon>
        <taxon>Neobatrachia</taxon>
        <taxon>Hyloidea</taxon>
        <taxon>Leptodactylidae</taxon>
        <taxon>Leiuperinae</taxon>
        <taxon>Engystomops</taxon>
    </lineage>
</organism>